<keyword evidence="6" id="KW-0812">Transmembrane</keyword>
<dbReference type="EMBL" id="LR899013">
    <property type="protein sequence ID" value="CAD7089947.1"/>
    <property type="molecule type" value="Genomic_DNA"/>
</dbReference>
<dbReference type="SMART" id="SM00042">
    <property type="entry name" value="CUB"/>
    <property type="match status" value="2"/>
</dbReference>
<dbReference type="CDD" id="cd00041">
    <property type="entry name" value="CUB"/>
    <property type="match status" value="2"/>
</dbReference>
<evidence type="ECO:0000256" key="7">
    <source>
        <dbReference type="SAM" id="SignalP"/>
    </source>
</evidence>
<gene>
    <name evidence="9" type="ORF">HERILL_LOCUS12464</name>
</gene>
<dbReference type="Gene3D" id="4.10.400.10">
    <property type="entry name" value="Low-density Lipoprotein Receptor"/>
    <property type="match status" value="1"/>
</dbReference>
<dbReference type="InterPro" id="IPR000859">
    <property type="entry name" value="CUB_dom"/>
</dbReference>
<evidence type="ECO:0000256" key="2">
    <source>
        <dbReference type="ARBA" id="ARBA00023157"/>
    </source>
</evidence>
<feature type="region of interest" description="Disordered" evidence="5">
    <location>
        <begin position="587"/>
        <end position="617"/>
    </location>
</feature>
<dbReference type="OMA" id="KEHIRQS"/>
<dbReference type="PANTHER" id="PTHR24251">
    <property type="entry name" value="OVOCHYMASE-RELATED"/>
    <property type="match status" value="1"/>
</dbReference>
<feature type="chain" id="PRO_5031058027" description="CUB domain-containing protein" evidence="7">
    <location>
        <begin position="26"/>
        <end position="689"/>
    </location>
</feature>
<dbReference type="CDD" id="cd00112">
    <property type="entry name" value="LDLa"/>
    <property type="match status" value="1"/>
</dbReference>
<dbReference type="PROSITE" id="PS01180">
    <property type="entry name" value="CUB"/>
    <property type="match status" value="2"/>
</dbReference>
<name>A0A7R8UZK2_HERIL</name>
<dbReference type="SUPFAM" id="SSF57424">
    <property type="entry name" value="LDL receptor-like module"/>
    <property type="match status" value="1"/>
</dbReference>
<accession>A0A7R8UZK2</accession>
<dbReference type="PROSITE" id="PS50068">
    <property type="entry name" value="LDLRA_2"/>
    <property type="match status" value="1"/>
</dbReference>
<dbReference type="PROSITE" id="PS51257">
    <property type="entry name" value="PROKAR_LIPOPROTEIN"/>
    <property type="match status" value="1"/>
</dbReference>
<keyword evidence="6" id="KW-0472">Membrane</keyword>
<comment type="caution">
    <text evidence="3">Lacks conserved residue(s) required for the propagation of feature annotation.</text>
</comment>
<dbReference type="FunCoup" id="A0A7R8UZK2">
    <property type="interactions" value="95"/>
</dbReference>
<dbReference type="InterPro" id="IPR035914">
    <property type="entry name" value="Sperma_CUB_dom_sf"/>
</dbReference>
<feature type="compositionally biased region" description="Low complexity" evidence="5">
    <location>
        <begin position="644"/>
        <end position="658"/>
    </location>
</feature>
<feature type="disulfide bond" evidence="4">
    <location>
        <begin position="380"/>
        <end position="398"/>
    </location>
</feature>
<protein>
    <recommendedName>
        <fullName evidence="8">CUB domain-containing protein</fullName>
    </recommendedName>
</protein>
<evidence type="ECO:0000256" key="1">
    <source>
        <dbReference type="ARBA" id="ARBA00022737"/>
    </source>
</evidence>
<keyword evidence="2 4" id="KW-1015">Disulfide bond</keyword>
<dbReference type="InParanoid" id="A0A7R8UZK2"/>
<feature type="signal peptide" evidence="7">
    <location>
        <begin position="1"/>
        <end position="25"/>
    </location>
</feature>
<sequence>MKVNGRGFSWFSLLLLGSCVMSVLPSNSTTSVTTFQPSTMTMMTRKPSKGSVGAAPLISTKQNDYIMDITPTSQITSSSYQEDRIRIESGSITNPHPVGRRWTKSVHAKRDVQPEVPDPCDVFERDEPNTNMFYSPGYPNNYPNNSNCVRILQAPSGQILRLDFRDKFDIEPSEGCKFDFLEIRDGGYGYSNLLGKFCGRDFPPMITSKERYLWLHFHSDDNIEYSGFTAVYDFIPKPTSSLPEDLVCRIYKGGFEGFVNNTDVPENITEIIREHKIATDCMWVITVKEGWKIQLNFLQFNLKRPNECDVNFVDIFPDKTDEHSKLRNFCGSAADSINSLTNVLHVRYYAEYVAYNSSFTILYTAFRDKGAACEEDEYDCEDATCISAELQCNGRNNCRFRWDEDECHTEDEGQSEHVIIIIVVFGLILGGMMITFCVNCIRKLLRDQKIIREHIRQSKESKLDEMGRASAKRSRENLSKITQLTPKDKRSQSSLQILDDVSNRYYREAIPIAVQNSRSDSKSDTILRQQHDMVIQTSLGDDTPVLDQSGTCDMGCQTRESLFQPVQRQKSTTVSPHQSGLRFSTFGYDTPPTSTNQSLKAQKFSSSKEKSNTAPTTIEMEDLSHTEIPTKPYEICHHHHQHQQHLQQLHQKQHQPQSGGKGGKQKMEESRAFIDIRNSAPDVIIMTSH</sequence>
<evidence type="ECO:0000256" key="5">
    <source>
        <dbReference type="SAM" id="MobiDB-lite"/>
    </source>
</evidence>
<keyword evidence="1" id="KW-0677">Repeat</keyword>
<evidence type="ECO:0000256" key="3">
    <source>
        <dbReference type="PROSITE-ProRule" id="PRU00059"/>
    </source>
</evidence>
<feature type="transmembrane region" description="Helical" evidence="6">
    <location>
        <begin position="418"/>
        <end position="441"/>
    </location>
</feature>
<evidence type="ECO:0000256" key="6">
    <source>
        <dbReference type="SAM" id="Phobius"/>
    </source>
</evidence>
<dbReference type="PANTHER" id="PTHR24251:SF28">
    <property type="entry name" value="NEUROPILIN AND TOLLOID-LIKE, ISOFORM B"/>
    <property type="match status" value="1"/>
</dbReference>
<feature type="domain" description="CUB" evidence="8">
    <location>
        <begin position="120"/>
        <end position="235"/>
    </location>
</feature>
<dbReference type="InterPro" id="IPR036055">
    <property type="entry name" value="LDL_receptor-like_sf"/>
</dbReference>
<feature type="disulfide bond" evidence="4">
    <location>
        <begin position="373"/>
        <end position="385"/>
    </location>
</feature>
<dbReference type="Gene3D" id="2.60.120.290">
    <property type="entry name" value="Spermadhesin, CUB domain"/>
    <property type="match status" value="2"/>
</dbReference>
<feature type="domain" description="CUB" evidence="8">
    <location>
        <begin position="248"/>
        <end position="366"/>
    </location>
</feature>
<proteinExistence type="predicted"/>
<keyword evidence="10" id="KW-1185">Reference proteome</keyword>
<evidence type="ECO:0000313" key="10">
    <source>
        <dbReference type="Proteomes" id="UP000594454"/>
    </source>
</evidence>
<dbReference type="Pfam" id="PF00431">
    <property type="entry name" value="CUB"/>
    <property type="match status" value="2"/>
</dbReference>
<dbReference type="InterPro" id="IPR023415">
    <property type="entry name" value="LDLR_class-A_CS"/>
</dbReference>
<feature type="compositionally biased region" description="Polar residues" evidence="5">
    <location>
        <begin position="591"/>
        <end position="605"/>
    </location>
</feature>
<evidence type="ECO:0000256" key="4">
    <source>
        <dbReference type="PROSITE-ProRule" id="PRU00124"/>
    </source>
</evidence>
<dbReference type="FunFam" id="2.60.120.290:FF:000013">
    <property type="entry name" value="Membrane frizzled-related protein"/>
    <property type="match status" value="1"/>
</dbReference>
<dbReference type="OrthoDB" id="9971251at2759"/>
<reference evidence="9 10" key="1">
    <citation type="submission" date="2020-11" db="EMBL/GenBank/DDBJ databases">
        <authorList>
            <person name="Wallbank WR R."/>
            <person name="Pardo Diaz C."/>
            <person name="Kozak K."/>
            <person name="Martin S."/>
            <person name="Jiggins C."/>
            <person name="Moest M."/>
            <person name="Warren A I."/>
            <person name="Generalovic N T."/>
            <person name="Byers J.R.P. K."/>
            <person name="Montejo-Kovacevich G."/>
            <person name="Yen C E."/>
        </authorList>
    </citation>
    <scope>NUCLEOTIDE SEQUENCE [LARGE SCALE GENOMIC DNA]</scope>
</reference>
<keyword evidence="6" id="KW-1133">Transmembrane helix</keyword>
<organism evidence="9 10">
    <name type="scientific">Hermetia illucens</name>
    <name type="common">Black soldier fly</name>
    <dbReference type="NCBI Taxonomy" id="343691"/>
    <lineage>
        <taxon>Eukaryota</taxon>
        <taxon>Metazoa</taxon>
        <taxon>Ecdysozoa</taxon>
        <taxon>Arthropoda</taxon>
        <taxon>Hexapoda</taxon>
        <taxon>Insecta</taxon>
        <taxon>Pterygota</taxon>
        <taxon>Neoptera</taxon>
        <taxon>Endopterygota</taxon>
        <taxon>Diptera</taxon>
        <taxon>Brachycera</taxon>
        <taxon>Stratiomyomorpha</taxon>
        <taxon>Stratiomyidae</taxon>
        <taxon>Hermetiinae</taxon>
        <taxon>Hermetia</taxon>
    </lineage>
</organism>
<dbReference type="SUPFAM" id="SSF49854">
    <property type="entry name" value="Spermadhesin, CUB domain"/>
    <property type="match status" value="2"/>
</dbReference>
<dbReference type="AlphaFoldDB" id="A0A7R8UZK2"/>
<dbReference type="SMART" id="SM00192">
    <property type="entry name" value="LDLa"/>
    <property type="match status" value="1"/>
</dbReference>
<dbReference type="Proteomes" id="UP000594454">
    <property type="component" value="Chromosome 5"/>
</dbReference>
<keyword evidence="7" id="KW-0732">Signal</keyword>
<dbReference type="PROSITE" id="PS01209">
    <property type="entry name" value="LDLRA_1"/>
    <property type="match status" value="1"/>
</dbReference>
<evidence type="ECO:0000259" key="8">
    <source>
        <dbReference type="PROSITE" id="PS01180"/>
    </source>
</evidence>
<dbReference type="InterPro" id="IPR002172">
    <property type="entry name" value="LDrepeatLR_classA_rpt"/>
</dbReference>
<evidence type="ECO:0000313" key="9">
    <source>
        <dbReference type="EMBL" id="CAD7089947.1"/>
    </source>
</evidence>
<feature type="disulfide bond" evidence="4">
    <location>
        <begin position="392"/>
        <end position="407"/>
    </location>
</feature>
<feature type="region of interest" description="Disordered" evidence="5">
    <location>
        <begin position="638"/>
        <end position="667"/>
    </location>
</feature>